<accession>A0A3S4ZCK2</accession>
<sequence length="315" mass="37015">MILDLTNTTFSFLKQNPTKKFTAREIAQWIFENYPEACHKKQKRSTATITPLNSDATLIQQIVAEIGASRPQLQKRHPEIKTTEGRPRQYYFTQLTDRAEIDEIENSPDSSASQIDDFSVREYDLYPLLSQFLWSELEVYSKRIDEKRSRNKHGTGGNKWLYPDLVGLQDLSSDWNREIKDCVVQYFDKKTKLWSFEVKILINRSNLRQVFFQTVSNSSWANFSYLVASEIEGTDTLKELRMLSSLHGIGFIRLDKDNASESQIMIPAKERNEVDWNIANRLVEENKDFFHYIKLIRQFYQTGEIRQSDWDHMCP</sequence>
<evidence type="ECO:0000313" key="2">
    <source>
        <dbReference type="Proteomes" id="UP000274201"/>
    </source>
</evidence>
<protein>
    <submittedName>
        <fullName evidence="1">Uncharacterized protein conserved in bacteria</fullName>
    </submittedName>
</protein>
<dbReference type="EMBL" id="LR134529">
    <property type="protein sequence ID" value="VEJ45362.1"/>
    <property type="molecule type" value="Genomic_DNA"/>
</dbReference>
<organism evidence="1 2">
    <name type="scientific">Bartonella vinsonii</name>
    <name type="common">Rochalimaea vinsonii</name>
    <dbReference type="NCBI Taxonomy" id="33047"/>
    <lineage>
        <taxon>Bacteria</taxon>
        <taxon>Pseudomonadati</taxon>
        <taxon>Pseudomonadota</taxon>
        <taxon>Alphaproteobacteria</taxon>
        <taxon>Hyphomicrobiales</taxon>
        <taxon>Bartonellaceae</taxon>
        <taxon>Bartonella</taxon>
    </lineage>
</organism>
<dbReference type="Proteomes" id="UP000274201">
    <property type="component" value="Chromosome"/>
</dbReference>
<dbReference type="AlphaFoldDB" id="A0A3S4ZCK2"/>
<dbReference type="OrthoDB" id="5289528at2"/>
<name>A0A3S4ZCK2_BARVI</name>
<dbReference type="RefSeq" id="WP_126603356.1">
    <property type="nucleotide sequence ID" value="NZ_LR134529.1"/>
</dbReference>
<proteinExistence type="predicted"/>
<evidence type="ECO:0000313" key="1">
    <source>
        <dbReference type="EMBL" id="VEJ45362.1"/>
    </source>
</evidence>
<reference evidence="1 2" key="1">
    <citation type="submission" date="2018-12" db="EMBL/GenBank/DDBJ databases">
        <authorList>
            <consortium name="Pathogen Informatics"/>
        </authorList>
    </citation>
    <scope>NUCLEOTIDE SEQUENCE [LARGE SCALE GENOMIC DNA]</scope>
    <source>
        <strain evidence="1 2">NCTC12905</strain>
    </source>
</reference>
<gene>
    <name evidence="1" type="ORF">NCTC12905_01012</name>
</gene>